<dbReference type="Gene3D" id="1.10.287.130">
    <property type="match status" value="1"/>
</dbReference>
<evidence type="ECO:0000313" key="11">
    <source>
        <dbReference type="Proteomes" id="UP000199034"/>
    </source>
</evidence>
<protein>
    <recommendedName>
        <fullName evidence="3">histidine kinase</fullName>
        <ecNumber evidence="3">2.7.13.3</ecNumber>
    </recommendedName>
</protein>
<dbReference type="PANTHER" id="PTHR43711">
    <property type="entry name" value="TWO-COMPONENT HISTIDINE KINASE"/>
    <property type="match status" value="1"/>
</dbReference>
<feature type="transmembrane region" description="Helical" evidence="8">
    <location>
        <begin position="97"/>
        <end position="130"/>
    </location>
</feature>
<dbReference type="Pfam" id="PF08448">
    <property type="entry name" value="PAS_4"/>
    <property type="match status" value="1"/>
</dbReference>
<dbReference type="Proteomes" id="UP000199034">
    <property type="component" value="Unassembled WGS sequence"/>
</dbReference>
<dbReference type="GO" id="GO:0000155">
    <property type="term" value="F:phosphorelay sensor kinase activity"/>
    <property type="evidence" value="ECO:0007669"/>
    <property type="project" value="InterPro"/>
</dbReference>
<dbReference type="GO" id="GO:0005886">
    <property type="term" value="C:plasma membrane"/>
    <property type="evidence" value="ECO:0007669"/>
    <property type="project" value="UniProtKB-SubCell"/>
</dbReference>
<keyword evidence="8" id="KW-0472">Membrane</keyword>
<dbReference type="InterPro" id="IPR036890">
    <property type="entry name" value="HATPase_C_sf"/>
</dbReference>
<keyword evidence="6" id="KW-0418">Kinase</keyword>
<dbReference type="CDD" id="cd00082">
    <property type="entry name" value="HisKA"/>
    <property type="match status" value="1"/>
</dbReference>
<feature type="transmembrane region" description="Helical" evidence="8">
    <location>
        <begin position="17"/>
        <end position="34"/>
    </location>
</feature>
<organism evidence="10 11">
    <name type="scientific">Nocardioides lianchengensis</name>
    <dbReference type="NCBI Taxonomy" id="1045774"/>
    <lineage>
        <taxon>Bacteria</taxon>
        <taxon>Bacillati</taxon>
        <taxon>Actinomycetota</taxon>
        <taxon>Actinomycetes</taxon>
        <taxon>Propionibacteriales</taxon>
        <taxon>Nocardioidaceae</taxon>
        <taxon>Nocardioides</taxon>
    </lineage>
</organism>
<dbReference type="PANTHER" id="PTHR43711:SF32">
    <property type="entry name" value="SENSOR-TYPE HISTIDINE KINASE PRRB"/>
    <property type="match status" value="1"/>
</dbReference>
<dbReference type="InterPro" id="IPR035965">
    <property type="entry name" value="PAS-like_dom_sf"/>
</dbReference>
<dbReference type="InterPro" id="IPR050736">
    <property type="entry name" value="Sensor_HK_Regulatory"/>
</dbReference>
<keyword evidence="11" id="KW-1185">Reference proteome</keyword>
<feature type="transmembrane region" description="Helical" evidence="8">
    <location>
        <begin position="142"/>
        <end position="161"/>
    </location>
</feature>
<dbReference type="PROSITE" id="PS50109">
    <property type="entry name" value="HIS_KIN"/>
    <property type="match status" value="1"/>
</dbReference>
<dbReference type="SUPFAM" id="SSF47384">
    <property type="entry name" value="Homodimeric domain of signal transducing histidine kinase"/>
    <property type="match status" value="1"/>
</dbReference>
<dbReference type="Pfam" id="PF00512">
    <property type="entry name" value="HisKA"/>
    <property type="match status" value="1"/>
</dbReference>
<evidence type="ECO:0000256" key="6">
    <source>
        <dbReference type="ARBA" id="ARBA00022777"/>
    </source>
</evidence>
<dbReference type="AlphaFoldDB" id="A0A1G7ASB4"/>
<dbReference type="RefSeq" id="WP_090860683.1">
    <property type="nucleotide sequence ID" value="NZ_FMZM01000016.1"/>
</dbReference>
<comment type="subcellular location">
    <subcellularLocation>
        <location evidence="2">Cell membrane</location>
    </subcellularLocation>
</comment>
<reference evidence="10 11" key="1">
    <citation type="submission" date="2016-10" db="EMBL/GenBank/DDBJ databases">
        <authorList>
            <person name="de Groot N.N."/>
        </authorList>
    </citation>
    <scope>NUCLEOTIDE SEQUENCE [LARGE SCALE GENOMIC DNA]</scope>
    <source>
        <strain evidence="10 11">CGMCC 4.6858</strain>
    </source>
</reference>
<feature type="domain" description="Histidine kinase" evidence="9">
    <location>
        <begin position="323"/>
        <end position="535"/>
    </location>
</feature>
<accession>A0A1G7ASB4</accession>
<dbReference type="EC" id="2.7.13.3" evidence="3"/>
<evidence type="ECO:0000313" key="10">
    <source>
        <dbReference type="EMBL" id="SDE17590.1"/>
    </source>
</evidence>
<comment type="catalytic activity">
    <reaction evidence="1">
        <text>ATP + protein L-histidine = ADP + protein N-phospho-L-histidine.</text>
        <dbReference type="EC" id="2.7.13.3"/>
    </reaction>
</comment>
<sequence length="543" mass="57978">MDRLFDLSLAERRSWCLAWQVPVLVLTIALDVSLALAAPDVLLSAGVLLGSGLVLVVSVVALWMPVRWLYLVPVLDIVAIASTRSETADRIAGTNTSALVPIICLGFCFGRAGLVGAVLGACLVSSSWYLRTGTLPEAGTEWISLLALPAIALALGFIGFASSSLMDRQRQALDQQAADRDALLRQVRRELDIRQAVLDSVHVAVAFFTPEGKLLFANRPAVEAASHAGVDVRGPSYRASLVWRADGMLAVPYEEQPLRLALRGEEFAPELLWTGPEDERVASLMSARQVTTEHGERLGVVVVSDEVTELVEAVRIREEFLATLSHELRTPLNGMLGFLDMLVEDLGGDPTHGNAVRTVRDSALRLSERISQLLMASSAGRMVVERNEVQVADLVGAELARQAPHAENRGVLLEGRLDPVIASLDPHLFGLVVQNLLSNALKHTPPGGTTRVELRAVGGVELIVSDTGSGMRGHERERAFDAFYRAASARRNAVQGVGLGLTIVRAVVEAHGGECVLTSDRAAGTTVTVRIPAGGGAPALGEA</sequence>
<keyword evidence="4" id="KW-0597">Phosphoprotein</keyword>
<keyword evidence="7" id="KW-0902">Two-component regulatory system</keyword>
<dbReference type="Gene3D" id="3.30.565.10">
    <property type="entry name" value="Histidine kinase-like ATPase, C-terminal domain"/>
    <property type="match status" value="1"/>
</dbReference>
<evidence type="ECO:0000259" key="9">
    <source>
        <dbReference type="PROSITE" id="PS50109"/>
    </source>
</evidence>
<dbReference type="Pfam" id="PF02518">
    <property type="entry name" value="HATPase_c"/>
    <property type="match status" value="1"/>
</dbReference>
<keyword evidence="8" id="KW-0812">Transmembrane</keyword>
<dbReference type="SMART" id="SM00388">
    <property type="entry name" value="HisKA"/>
    <property type="match status" value="1"/>
</dbReference>
<dbReference type="EMBL" id="FMZM01000016">
    <property type="protein sequence ID" value="SDE17590.1"/>
    <property type="molecule type" value="Genomic_DNA"/>
</dbReference>
<gene>
    <name evidence="10" type="ORF">SAMN05421872_11651</name>
</gene>
<dbReference type="OrthoDB" id="3774421at2"/>
<evidence type="ECO:0000256" key="7">
    <source>
        <dbReference type="ARBA" id="ARBA00023012"/>
    </source>
</evidence>
<dbReference type="InterPro" id="IPR003661">
    <property type="entry name" value="HisK_dim/P_dom"/>
</dbReference>
<dbReference type="CDD" id="cd00075">
    <property type="entry name" value="HATPase"/>
    <property type="match status" value="1"/>
</dbReference>
<evidence type="ECO:0000256" key="5">
    <source>
        <dbReference type="ARBA" id="ARBA00022679"/>
    </source>
</evidence>
<dbReference type="InterPro" id="IPR036097">
    <property type="entry name" value="HisK_dim/P_sf"/>
</dbReference>
<dbReference type="SUPFAM" id="SSF55874">
    <property type="entry name" value="ATPase domain of HSP90 chaperone/DNA topoisomerase II/histidine kinase"/>
    <property type="match status" value="1"/>
</dbReference>
<dbReference type="InterPro" id="IPR013656">
    <property type="entry name" value="PAS_4"/>
</dbReference>
<dbReference type="STRING" id="1045774.SAMN05421872_11651"/>
<evidence type="ECO:0000256" key="2">
    <source>
        <dbReference type="ARBA" id="ARBA00004236"/>
    </source>
</evidence>
<dbReference type="InterPro" id="IPR004358">
    <property type="entry name" value="Sig_transdc_His_kin-like_C"/>
</dbReference>
<keyword evidence="5" id="KW-0808">Transferase</keyword>
<evidence type="ECO:0000256" key="3">
    <source>
        <dbReference type="ARBA" id="ARBA00012438"/>
    </source>
</evidence>
<evidence type="ECO:0000256" key="1">
    <source>
        <dbReference type="ARBA" id="ARBA00000085"/>
    </source>
</evidence>
<name>A0A1G7ASB4_9ACTN</name>
<evidence type="ECO:0000256" key="4">
    <source>
        <dbReference type="ARBA" id="ARBA00022553"/>
    </source>
</evidence>
<proteinExistence type="predicted"/>
<evidence type="ECO:0000256" key="8">
    <source>
        <dbReference type="SAM" id="Phobius"/>
    </source>
</evidence>
<keyword evidence="8" id="KW-1133">Transmembrane helix</keyword>
<dbReference type="PRINTS" id="PR00344">
    <property type="entry name" value="BCTRLSENSOR"/>
</dbReference>
<dbReference type="InterPro" id="IPR005467">
    <property type="entry name" value="His_kinase_dom"/>
</dbReference>
<dbReference type="SUPFAM" id="SSF55785">
    <property type="entry name" value="PYP-like sensor domain (PAS domain)"/>
    <property type="match status" value="1"/>
</dbReference>
<feature type="transmembrane region" description="Helical" evidence="8">
    <location>
        <begin position="41"/>
        <end position="62"/>
    </location>
</feature>
<dbReference type="SMART" id="SM00387">
    <property type="entry name" value="HATPase_c"/>
    <property type="match status" value="1"/>
</dbReference>
<dbReference type="Gene3D" id="3.30.450.20">
    <property type="entry name" value="PAS domain"/>
    <property type="match status" value="1"/>
</dbReference>
<dbReference type="InterPro" id="IPR003594">
    <property type="entry name" value="HATPase_dom"/>
</dbReference>